<dbReference type="InterPro" id="IPR036856">
    <property type="entry name" value="Ald_Oxase/Xan_DH_a/b_sf"/>
</dbReference>
<dbReference type="InterPro" id="IPR046867">
    <property type="entry name" value="AldOxase/xan_DH_MoCoBD2"/>
</dbReference>
<keyword evidence="3" id="KW-1185">Reference proteome</keyword>
<proteinExistence type="predicted"/>
<organism evidence="2 3">
    <name type="scientific">Gluconobacter potus</name>
    <dbReference type="NCBI Taxonomy" id="2724927"/>
    <lineage>
        <taxon>Bacteria</taxon>
        <taxon>Pseudomonadati</taxon>
        <taxon>Pseudomonadota</taxon>
        <taxon>Alphaproteobacteria</taxon>
        <taxon>Acetobacterales</taxon>
        <taxon>Acetobacteraceae</taxon>
        <taxon>Gluconobacter</taxon>
    </lineage>
</organism>
<dbReference type="Pfam" id="PF01315">
    <property type="entry name" value="Ald_Xan_dh_C"/>
    <property type="match status" value="1"/>
</dbReference>
<dbReference type="Pfam" id="PF20256">
    <property type="entry name" value="MoCoBD_2"/>
    <property type="match status" value="1"/>
</dbReference>
<dbReference type="RefSeq" id="WP_194265176.1">
    <property type="nucleotide sequence ID" value="NZ_JABCQF010000008.1"/>
</dbReference>
<name>A0ABR9YNU5_9PROT</name>
<dbReference type="Gene3D" id="3.90.1170.50">
    <property type="entry name" value="Aldehyde oxidase/xanthine dehydrogenase, a/b hammerhead"/>
    <property type="match status" value="1"/>
</dbReference>
<dbReference type="InterPro" id="IPR008274">
    <property type="entry name" value="AldOxase/xan_DH_MoCoBD1"/>
</dbReference>
<evidence type="ECO:0000313" key="2">
    <source>
        <dbReference type="EMBL" id="MBF0883459.1"/>
    </source>
</evidence>
<dbReference type="SUPFAM" id="SSF54665">
    <property type="entry name" value="CO dehydrogenase molybdoprotein N-domain-like"/>
    <property type="match status" value="1"/>
</dbReference>
<dbReference type="InterPro" id="IPR037165">
    <property type="entry name" value="AldOxase/xan_DH_Mopterin-bd_sf"/>
</dbReference>
<dbReference type="PANTHER" id="PTHR11908:SF157">
    <property type="entry name" value="XANTHINE DEHYDROGENASE SUBUNIT D-RELATED"/>
    <property type="match status" value="1"/>
</dbReference>
<reference evidence="2" key="2">
    <citation type="submission" date="2020-11" db="EMBL/GenBank/DDBJ databases">
        <title>Description of novel Gluconobacter species.</title>
        <authorList>
            <person name="Cleenwerck I."/>
            <person name="Cnockaert M."/>
            <person name="Borremans W."/>
            <person name="Wieme A.D."/>
            <person name="De Vuyst L."/>
            <person name="Vandamme P."/>
        </authorList>
    </citation>
    <scope>NUCLEOTIDE SEQUENCE</scope>
    <source>
        <strain evidence="2">R-71646</strain>
    </source>
</reference>
<accession>A0ABR9YNU5</accession>
<dbReference type="InterPro" id="IPR016208">
    <property type="entry name" value="Ald_Oxase/xanthine_DH-like"/>
</dbReference>
<dbReference type="SMART" id="SM01008">
    <property type="entry name" value="Ald_Xan_dh_C"/>
    <property type="match status" value="1"/>
</dbReference>
<comment type="caution">
    <text evidence="2">The sequence shown here is derived from an EMBL/GenBank/DDBJ whole genome shotgun (WGS) entry which is preliminary data.</text>
</comment>
<dbReference type="EMBL" id="JABCQF010000008">
    <property type="protein sequence ID" value="MBF0883459.1"/>
    <property type="molecule type" value="Genomic_DNA"/>
</dbReference>
<dbReference type="Proteomes" id="UP000644588">
    <property type="component" value="Unassembled WGS sequence"/>
</dbReference>
<sequence>MIGQSIQKWDALDKARGAFLYPSDLHCDRCVHLKVLRAGRAHARILSIDTVAAQNAPGVLRVLTHADIPGLNSFGLITADQPVLCHDRVRFSGDAVALVVAESEQEAREACRLIHVDYEDLPAILEAREALAPDAPRIGQNGNLCHQVDLGFGDVETALAESEHVVRLTYSTGRQEHAFLEPEAGIAYRDDRQRIAIICGGQNPFADQKQIAAILGVPVEQIYVSHPPMGGAFGGKEDLNVQAHLALAVQATGRAARYVYEREESIGYSVKRHRFEVDVEVGCDATGKLTGFRASLLADTGAYMTLGPAVLVLAAEHASGPYRFQASRIQGQVVHTNTGNASAFRGFGNPQVILGIEQAMDALAAKCGLDPVDFRVRNLLRGGDRAAAGHIVRNDVTLPRLIEAARKGPLLSALSEERPQPDPDGKLRATGFAFVWQGFGLGAGAEPGSSVTLRRDKNGHFWLDCSSADLGEGNLSAFQQIAASGLGCDPHDIRLDIGTTDNTNSWSTNASRSVVVTGNAVAQAAKQLAARIEAGESGALEEKAHFAPLFPEKLTLGAPHVGYSYGIQAVRIALDTATANVTVEEVETWLDAGTVINPDGVTGQIEGGLAQGLGFALSEDLVQREGRVLNNRFSSYILPTIRDVPTDVRVHLINHPDASNPLGARGIAEVGLTPAAAAIANALARCLGHRFEQFPIKPEAILPVMEKALS</sequence>
<reference evidence="2" key="1">
    <citation type="submission" date="2020-04" db="EMBL/GenBank/DDBJ databases">
        <authorList>
            <person name="Sombolestani A."/>
        </authorList>
    </citation>
    <scope>NUCLEOTIDE SEQUENCE</scope>
    <source>
        <strain evidence="2">R-71646</strain>
    </source>
</reference>
<protein>
    <submittedName>
        <fullName evidence="2">Molybdopterin-dependent oxidoreductase</fullName>
    </submittedName>
</protein>
<evidence type="ECO:0000259" key="1">
    <source>
        <dbReference type="SMART" id="SM01008"/>
    </source>
</evidence>
<feature type="domain" description="Aldehyde oxidase/xanthine dehydrogenase a/b hammerhead" evidence="1">
    <location>
        <begin position="16"/>
        <end position="122"/>
    </location>
</feature>
<gene>
    <name evidence="2" type="ORF">HKD31_11990</name>
</gene>
<evidence type="ECO:0000313" key="3">
    <source>
        <dbReference type="Proteomes" id="UP000644588"/>
    </source>
</evidence>
<dbReference type="InterPro" id="IPR000674">
    <property type="entry name" value="Ald_Oxase/Xan_DH_a/b"/>
</dbReference>
<dbReference type="Gene3D" id="3.30.365.10">
    <property type="entry name" value="Aldehyde oxidase/xanthine dehydrogenase, molybdopterin binding domain"/>
    <property type="match status" value="4"/>
</dbReference>
<dbReference type="SUPFAM" id="SSF56003">
    <property type="entry name" value="Molybdenum cofactor-binding domain"/>
    <property type="match status" value="1"/>
</dbReference>
<dbReference type="PANTHER" id="PTHR11908">
    <property type="entry name" value="XANTHINE DEHYDROGENASE"/>
    <property type="match status" value="1"/>
</dbReference>
<dbReference type="Pfam" id="PF02738">
    <property type="entry name" value="MoCoBD_1"/>
    <property type="match status" value="1"/>
</dbReference>